<organism evidence="2 3">
    <name type="scientific">Dulcicalothrix desertica PCC 7102</name>
    <dbReference type="NCBI Taxonomy" id="232991"/>
    <lineage>
        <taxon>Bacteria</taxon>
        <taxon>Bacillati</taxon>
        <taxon>Cyanobacteriota</taxon>
        <taxon>Cyanophyceae</taxon>
        <taxon>Nostocales</taxon>
        <taxon>Calotrichaceae</taxon>
        <taxon>Dulcicalothrix</taxon>
    </lineage>
</organism>
<reference evidence="2" key="2">
    <citation type="journal article" date="2019" name="Genome Biol. Evol.">
        <title>Day and night: Metabolic profiles and evolutionary relationships of six axenic non-marine cyanobacteria.</title>
        <authorList>
            <person name="Will S.E."/>
            <person name="Henke P."/>
            <person name="Boedeker C."/>
            <person name="Huang S."/>
            <person name="Brinkmann H."/>
            <person name="Rohde M."/>
            <person name="Jarek M."/>
            <person name="Friedl T."/>
            <person name="Seufert S."/>
            <person name="Schumacher M."/>
            <person name="Overmann J."/>
            <person name="Neumann-Schaal M."/>
            <person name="Petersen J."/>
        </authorList>
    </citation>
    <scope>NUCLEOTIDE SEQUENCE [LARGE SCALE GENOMIC DNA]</scope>
    <source>
        <strain evidence="2">PCC 7102</strain>
    </source>
</reference>
<keyword evidence="2" id="KW-0808">Transferase</keyword>
<dbReference type="InterPro" id="IPR029044">
    <property type="entry name" value="Nucleotide-diphossugar_trans"/>
</dbReference>
<evidence type="ECO:0000259" key="1">
    <source>
        <dbReference type="Pfam" id="PF10111"/>
    </source>
</evidence>
<dbReference type="RefSeq" id="WP_127080434.1">
    <property type="nucleotide sequence ID" value="NZ_RSCL01000004.1"/>
</dbReference>
<dbReference type="Proteomes" id="UP000271624">
    <property type="component" value="Unassembled WGS sequence"/>
</dbReference>
<keyword evidence="3" id="KW-1185">Reference proteome</keyword>
<dbReference type="GO" id="GO:0016740">
    <property type="term" value="F:transferase activity"/>
    <property type="evidence" value="ECO:0007669"/>
    <property type="project" value="UniProtKB-KW"/>
</dbReference>
<dbReference type="SUPFAM" id="SSF53448">
    <property type="entry name" value="Nucleotide-diphospho-sugar transferases"/>
    <property type="match status" value="1"/>
</dbReference>
<evidence type="ECO:0000313" key="2">
    <source>
        <dbReference type="EMBL" id="RUT07535.1"/>
    </source>
</evidence>
<reference evidence="2" key="1">
    <citation type="submission" date="2018-12" db="EMBL/GenBank/DDBJ databases">
        <authorList>
            <person name="Will S."/>
            <person name="Neumann-Schaal M."/>
            <person name="Henke P."/>
        </authorList>
    </citation>
    <scope>NUCLEOTIDE SEQUENCE</scope>
    <source>
        <strain evidence="2">PCC 7102</strain>
    </source>
</reference>
<protein>
    <submittedName>
        <fullName evidence="2">Glycosyl transferase</fullName>
    </submittedName>
</protein>
<proteinExistence type="predicted"/>
<dbReference type="InterPro" id="IPR050834">
    <property type="entry name" value="Glycosyltransf_2"/>
</dbReference>
<dbReference type="OrthoDB" id="9812327at2"/>
<name>A0A433VND7_9CYAN</name>
<sequence>MSTISVIIAAYNAEKTILETIDSVQKQTFADFELIIINDGSCDKTVEIVNSVNDPRIKLFSYSNGGVSISRNRGISHATGEYIAFLDADDLWTEDKLELLLATLHKNPQAGLAYSWASYMDEDGTSIKPAPPVYLQGNVYAELLVYDFIVTGSSLIRKKAIDTVGEFDTTLKGAEDWDYWLRLALKWDFVVVPKHQLLCRQTSGSLTSKVETMEKCNLEVINRGFAAGSAEIQFLKNKSLANTYRYSAHLYLTKVGTAEAAQKALGKLLQALILYPKIILDIWAIKLLIKALLILVISLKVTFNILKVIS</sequence>
<dbReference type="Gene3D" id="3.90.550.10">
    <property type="entry name" value="Spore Coat Polysaccharide Biosynthesis Protein SpsA, Chain A"/>
    <property type="match status" value="1"/>
</dbReference>
<gene>
    <name evidence="2" type="ORF">DSM106972_017950</name>
</gene>
<dbReference type="CDD" id="cd00761">
    <property type="entry name" value="Glyco_tranf_GTA_type"/>
    <property type="match status" value="1"/>
</dbReference>
<dbReference type="InterPro" id="IPR019290">
    <property type="entry name" value="GlycosylTrfase-like_prok"/>
</dbReference>
<dbReference type="PANTHER" id="PTHR43685:SF2">
    <property type="entry name" value="GLYCOSYLTRANSFERASE 2-LIKE DOMAIN-CONTAINING PROTEIN"/>
    <property type="match status" value="1"/>
</dbReference>
<feature type="domain" description="Glycosyltransferase 2-like prokaryotic type" evidence="1">
    <location>
        <begin position="5"/>
        <end position="248"/>
    </location>
</feature>
<dbReference type="EMBL" id="RSCL01000004">
    <property type="protein sequence ID" value="RUT07535.1"/>
    <property type="molecule type" value="Genomic_DNA"/>
</dbReference>
<dbReference type="Pfam" id="PF10111">
    <property type="entry name" value="Glyco_tranf_2_2"/>
    <property type="match status" value="1"/>
</dbReference>
<comment type="caution">
    <text evidence="2">The sequence shown here is derived from an EMBL/GenBank/DDBJ whole genome shotgun (WGS) entry which is preliminary data.</text>
</comment>
<evidence type="ECO:0000313" key="3">
    <source>
        <dbReference type="Proteomes" id="UP000271624"/>
    </source>
</evidence>
<dbReference type="PANTHER" id="PTHR43685">
    <property type="entry name" value="GLYCOSYLTRANSFERASE"/>
    <property type="match status" value="1"/>
</dbReference>
<dbReference type="AlphaFoldDB" id="A0A433VND7"/>
<accession>A0A433VND7</accession>